<dbReference type="InterPro" id="IPR013087">
    <property type="entry name" value="Znf_C2H2_type"/>
</dbReference>
<dbReference type="InterPro" id="IPR050329">
    <property type="entry name" value="GLI_C2H2-zinc-finger"/>
</dbReference>
<evidence type="ECO:0000313" key="14">
    <source>
        <dbReference type="EnsemblMetazoa" id="CLYHEMP002366.1"/>
    </source>
</evidence>
<sequence>MDFQFELNFDDVFEGTDHIKNEDHIIEDTTFAEETLNISNEEIKIKEPPLSLYDIRKDEDEEDQSSLDLKPDVDIALKPEENDDTSMGMQDSSINEQICQSVNDVSEMANPFLSADKNNEVVIKKEPIEDEFIDNKEPPLLENIKEEVNWEEGYGVDSSAASSSTGAANFNRKSLKKLNVQQRQDINNKSATKDYYIYVNPRGKLKKRKKWKFDVNVAVEFIDLKSIEDMKRDPEKWKGVMKTKVERNKKEKQKLNVVKKKKKKEKKDKKKKKSPNIETAEINIKVEPSSTVIKQEPQDDIGTQKPKRKNPHRPVPRVRCKYCNLLFSSQSYLTVHERIHTGEKPYECDVCHKKFNSRHSLNLHKKSHSNERKFECEVCHILLKNKLTYNEHLNIHTGAKPYKCETCGKRFAQSSVYRLHIKIHTGIKQFKCEYCDKSFRQKITMQNHVYAIHTHEKPFPCTLCEKKFHRSDALLMHMRMHQDIKLWQCKICALKFRTTSCLNRHMTTHTKQKRFKCDKCDFEAARKDSLATHYRTHTGERPYKCELCEMTFATLSTRKLHMRRHTGEKPHECPVCKYRFTESSGLRRHLRRMHLRYFEEMEEKRIRKKERLEKTIENNLARIQEEAIKESEKESGQ</sequence>
<accession>A0A7M5TV40</accession>
<feature type="domain" description="C2H2-type" evidence="13">
    <location>
        <begin position="459"/>
        <end position="486"/>
    </location>
</feature>
<dbReference type="SMART" id="SM00355">
    <property type="entry name" value="ZnF_C2H2"/>
    <property type="match status" value="10"/>
</dbReference>
<dbReference type="Pfam" id="PF00096">
    <property type="entry name" value="zf-C2H2"/>
    <property type="match status" value="7"/>
</dbReference>
<dbReference type="SUPFAM" id="SSF57667">
    <property type="entry name" value="beta-beta-alpha zinc fingers"/>
    <property type="match status" value="6"/>
</dbReference>
<feature type="compositionally biased region" description="Basic residues" evidence="12">
    <location>
        <begin position="257"/>
        <end position="274"/>
    </location>
</feature>
<feature type="domain" description="C2H2-type" evidence="13">
    <location>
        <begin position="571"/>
        <end position="594"/>
    </location>
</feature>
<feature type="region of interest" description="Disordered" evidence="12">
    <location>
        <begin position="239"/>
        <end position="315"/>
    </location>
</feature>
<feature type="domain" description="C2H2-type" evidence="13">
    <location>
        <begin position="487"/>
        <end position="514"/>
    </location>
</feature>
<keyword evidence="15" id="KW-1185">Reference proteome</keyword>
<evidence type="ECO:0000256" key="5">
    <source>
        <dbReference type="ARBA" id="ARBA00022833"/>
    </source>
</evidence>
<dbReference type="GO" id="GO:0005634">
    <property type="term" value="C:nucleus"/>
    <property type="evidence" value="ECO:0007669"/>
    <property type="project" value="UniProtKB-SubCell"/>
</dbReference>
<protein>
    <recommendedName>
        <fullName evidence="13">C2H2-type domain-containing protein</fullName>
    </recommendedName>
</protein>
<evidence type="ECO:0000256" key="10">
    <source>
        <dbReference type="PROSITE-ProRule" id="PRU00042"/>
    </source>
</evidence>
<feature type="compositionally biased region" description="Basic residues" evidence="12">
    <location>
        <begin position="305"/>
        <end position="315"/>
    </location>
</feature>
<dbReference type="FunFam" id="3.30.160.60:FF:000624">
    <property type="entry name" value="zinc finger protein 697"/>
    <property type="match status" value="1"/>
</dbReference>
<feature type="domain" description="C2H2-type" evidence="13">
    <location>
        <begin position="543"/>
        <end position="570"/>
    </location>
</feature>
<proteinExistence type="predicted"/>
<dbReference type="PROSITE" id="PS00028">
    <property type="entry name" value="ZINC_FINGER_C2H2_1"/>
    <property type="match status" value="9"/>
</dbReference>
<keyword evidence="7" id="KW-0238">DNA-binding</keyword>
<dbReference type="InterPro" id="IPR036236">
    <property type="entry name" value="Znf_C2H2_sf"/>
</dbReference>
<dbReference type="GO" id="GO:0045944">
    <property type="term" value="P:positive regulation of transcription by RNA polymerase II"/>
    <property type="evidence" value="ECO:0007669"/>
    <property type="project" value="UniProtKB-ARBA"/>
</dbReference>
<dbReference type="AlphaFoldDB" id="A0A7M5TV40"/>
<dbReference type="Pfam" id="PF12874">
    <property type="entry name" value="zf-met"/>
    <property type="match status" value="1"/>
</dbReference>
<comment type="subcellular location">
    <subcellularLocation>
        <location evidence="1">Nucleus</location>
    </subcellularLocation>
</comment>
<dbReference type="GO" id="GO:0000978">
    <property type="term" value="F:RNA polymerase II cis-regulatory region sequence-specific DNA binding"/>
    <property type="evidence" value="ECO:0007669"/>
    <property type="project" value="TreeGrafter"/>
</dbReference>
<keyword evidence="11" id="KW-0175">Coiled coil</keyword>
<evidence type="ECO:0000256" key="2">
    <source>
        <dbReference type="ARBA" id="ARBA00022723"/>
    </source>
</evidence>
<dbReference type="FunFam" id="3.30.160.60:FF:000325">
    <property type="entry name" value="ZFP90 zinc finger protein"/>
    <property type="match status" value="1"/>
</dbReference>
<evidence type="ECO:0000256" key="4">
    <source>
        <dbReference type="ARBA" id="ARBA00022771"/>
    </source>
</evidence>
<organism evidence="14 15">
    <name type="scientific">Clytia hemisphaerica</name>
    <dbReference type="NCBI Taxonomy" id="252671"/>
    <lineage>
        <taxon>Eukaryota</taxon>
        <taxon>Metazoa</taxon>
        <taxon>Cnidaria</taxon>
        <taxon>Hydrozoa</taxon>
        <taxon>Hydroidolina</taxon>
        <taxon>Leptothecata</taxon>
        <taxon>Obeliida</taxon>
        <taxon>Clytiidae</taxon>
        <taxon>Clytia</taxon>
    </lineage>
</organism>
<evidence type="ECO:0000256" key="7">
    <source>
        <dbReference type="ARBA" id="ARBA00023125"/>
    </source>
</evidence>
<dbReference type="FunFam" id="3.30.160.60:FF:000965">
    <property type="entry name" value="Neurotrophin receptor-interacting factor homolog"/>
    <property type="match status" value="1"/>
</dbReference>
<dbReference type="Gene3D" id="3.30.160.60">
    <property type="entry name" value="Classic Zinc Finger"/>
    <property type="match status" value="10"/>
</dbReference>
<dbReference type="FunFam" id="3.30.160.60:FF:000870">
    <property type="entry name" value="zinc finger protein 197 isoform X1"/>
    <property type="match status" value="1"/>
</dbReference>
<evidence type="ECO:0000256" key="3">
    <source>
        <dbReference type="ARBA" id="ARBA00022737"/>
    </source>
</evidence>
<feature type="domain" description="C2H2-type" evidence="13">
    <location>
        <begin position="374"/>
        <end position="401"/>
    </location>
</feature>
<dbReference type="PROSITE" id="PS50157">
    <property type="entry name" value="ZINC_FINGER_C2H2_2"/>
    <property type="match status" value="10"/>
</dbReference>
<dbReference type="RefSeq" id="XP_066932032.1">
    <property type="nucleotide sequence ID" value="XM_067075931.1"/>
</dbReference>
<dbReference type="GO" id="GO:0000981">
    <property type="term" value="F:DNA-binding transcription factor activity, RNA polymerase II-specific"/>
    <property type="evidence" value="ECO:0007669"/>
    <property type="project" value="TreeGrafter"/>
</dbReference>
<dbReference type="EnsemblMetazoa" id="CLYHEMT002366.1">
    <property type="protein sequence ID" value="CLYHEMP002366.1"/>
    <property type="gene ID" value="CLYHEMG002366"/>
</dbReference>
<feature type="coiled-coil region" evidence="11">
    <location>
        <begin position="598"/>
        <end position="633"/>
    </location>
</feature>
<dbReference type="PANTHER" id="PTHR19818:SF163">
    <property type="entry name" value="C2H2-TYPE DOMAIN-CONTAINING PROTEIN"/>
    <property type="match status" value="1"/>
</dbReference>
<feature type="domain" description="C2H2-type" evidence="13">
    <location>
        <begin position="515"/>
        <end position="542"/>
    </location>
</feature>
<dbReference type="FunFam" id="3.30.160.60:FF:002343">
    <property type="entry name" value="Zinc finger protein 33A"/>
    <property type="match status" value="1"/>
</dbReference>
<dbReference type="FunFam" id="3.30.160.60:FF:001732">
    <property type="entry name" value="Zgc:162936"/>
    <property type="match status" value="1"/>
</dbReference>
<evidence type="ECO:0000256" key="6">
    <source>
        <dbReference type="ARBA" id="ARBA00023015"/>
    </source>
</evidence>
<keyword evidence="4 10" id="KW-0863">Zinc-finger</keyword>
<feature type="domain" description="C2H2-type" evidence="13">
    <location>
        <begin position="402"/>
        <end position="429"/>
    </location>
</feature>
<keyword evidence="8" id="KW-0804">Transcription</keyword>
<feature type="domain" description="C2H2-type" evidence="13">
    <location>
        <begin position="318"/>
        <end position="345"/>
    </location>
</feature>
<keyword evidence="2" id="KW-0479">Metal-binding</keyword>
<dbReference type="GO" id="GO:0005694">
    <property type="term" value="C:chromosome"/>
    <property type="evidence" value="ECO:0007669"/>
    <property type="project" value="UniProtKB-ARBA"/>
</dbReference>
<keyword evidence="9" id="KW-0539">Nucleus</keyword>
<reference evidence="14" key="1">
    <citation type="submission" date="2021-01" db="UniProtKB">
        <authorList>
            <consortium name="EnsemblMetazoa"/>
        </authorList>
    </citation>
    <scope>IDENTIFICATION</scope>
</reference>
<name>A0A7M5TV40_9CNID</name>
<feature type="domain" description="C2H2-type" evidence="13">
    <location>
        <begin position="346"/>
        <end position="373"/>
    </location>
</feature>
<evidence type="ECO:0000256" key="12">
    <source>
        <dbReference type="SAM" id="MobiDB-lite"/>
    </source>
</evidence>
<dbReference type="Pfam" id="PF13912">
    <property type="entry name" value="zf-C2H2_6"/>
    <property type="match status" value="1"/>
</dbReference>
<keyword evidence="5" id="KW-0862">Zinc</keyword>
<dbReference type="GO" id="GO:0008270">
    <property type="term" value="F:zinc ion binding"/>
    <property type="evidence" value="ECO:0007669"/>
    <property type="project" value="UniProtKB-KW"/>
</dbReference>
<dbReference type="Proteomes" id="UP000594262">
    <property type="component" value="Unplaced"/>
</dbReference>
<feature type="compositionally biased region" description="Basic and acidic residues" evidence="12">
    <location>
        <begin position="239"/>
        <end position="249"/>
    </location>
</feature>
<evidence type="ECO:0000259" key="13">
    <source>
        <dbReference type="PROSITE" id="PS50157"/>
    </source>
</evidence>
<dbReference type="PANTHER" id="PTHR19818">
    <property type="entry name" value="ZINC FINGER PROTEIN ZIC AND GLI"/>
    <property type="match status" value="1"/>
</dbReference>
<dbReference type="OrthoDB" id="5383296at2759"/>
<evidence type="ECO:0000313" key="15">
    <source>
        <dbReference type="Proteomes" id="UP000594262"/>
    </source>
</evidence>
<evidence type="ECO:0000256" key="11">
    <source>
        <dbReference type="SAM" id="Coils"/>
    </source>
</evidence>
<dbReference type="GeneID" id="136819691"/>
<evidence type="ECO:0000256" key="8">
    <source>
        <dbReference type="ARBA" id="ARBA00023163"/>
    </source>
</evidence>
<feature type="domain" description="C2H2-type" evidence="13">
    <location>
        <begin position="430"/>
        <end position="458"/>
    </location>
</feature>
<keyword evidence="6" id="KW-0805">Transcription regulation</keyword>
<evidence type="ECO:0000256" key="9">
    <source>
        <dbReference type="ARBA" id="ARBA00023242"/>
    </source>
</evidence>
<evidence type="ECO:0000256" key="1">
    <source>
        <dbReference type="ARBA" id="ARBA00004123"/>
    </source>
</evidence>
<keyword evidence="3" id="KW-0677">Repeat</keyword>